<gene>
    <name evidence="9" type="ORF">I0Q91_11800</name>
</gene>
<dbReference type="PANTHER" id="PTHR43480:SF1">
    <property type="entry name" value="ACYL-[ACYL-CARRIER-PROTEIN]--UDP-N-ACETYLGLUCOSAMINE O-ACYLTRANSFERASE, MITOCHONDRIAL-RELATED"/>
    <property type="match status" value="1"/>
</dbReference>
<dbReference type="InterPro" id="IPR029098">
    <property type="entry name" value="Acetyltransf_C"/>
</dbReference>
<dbReference type="GO" id="GO:0009245">
    <property type="term" value="P:lipid A biosynthetic process"/>
    <property type="evidence" value="ECO:0007669"/>
    <property type="project" value="UniProtKB-KW"/>
</dbReference>
<keyword evidence="10" id="KW-1185">Reference proteome</keyword>
<feature type="domain" description="UDP N-acetylglucosamine O-acyltransferase C-terminal" evidence="8">
    <location>
        <begin position="192"/>
        <end position="258"/>
    </location>
</feature>
<evidence type="ECO:0000259" key="8">
    <source>
        <dbReference type="Pfam" id="PF13720"/>
    </source>
</evidence>
<keyword evidence="6" id="KW-0443">Lipid metabolism</keyword>
<dbReference type="InterPro" id="IPR011004">
    <property type="entry name" value="Trimer_LpxA-like_sf"/>
</dbReference>
<accession>A0A931F7B3</accession>
<evidence type="ECO:0000313" key="10">
    <source>
        <dbReference type="Proteomes" id="UP000621436"/>
    </source>
</evidence>
<dbReference type="PROSITE" id="PS00101">
    <property type="entry name" value="HEXAPEP_TRANSFERASES"/>
    <property type="match status" value="1"/>
</dbReference>
<dbReference type="PANTHER" id="PTHR43480">
    <property type="entry name" value="ACYL-[ACYL-CARRIER-PROTEIN]--UDP-N-ACETYLGLUCOSAMINE O-ACYLTRANSFERASE"/>
    <property type="match status" value="1"/>
</dbReference>
<keyword evidence="1" id="KW-0963">Cytoplasm</keyword>
<keyword evidence="3" id="KW-0441">Lipid A biosynthesis</keyword>
<proteinExistence type="predicted"/>
<keyword evidence="2" id="KW-0444">Lipid biosynthesis</keyword>
<keyword evidence="5" id="KW-0677">Repeat</keyword>
<reference evidence="9" key="1">
    <citation type="submission" date="2020-11" db="EMBL/GenBank/DDBJ databases">
        <title>Halonatronomonas betainensis gen. nov., sp. nov. a novel haloalkaliphilic representative of the family Halanaerobiacae capable of betaine degradation.</title>
        <authorList>
            <person name="Boltyanskaya Y."/>
            <person name="Kevbrin V."/>
            <person name="Detkova E."/>
            <person name="Grouzdev D.S."/>
            <person name="Koziaeva V."/>
            <person name="Zhilina T."/>
        </authorList>
    </citation>
    <scope>NUCLEOTIDE SEQUENCE</scope>
    <source>
        <strain evidence="9">Z-7014</strain>
    </source>
</reference>
<evidence type="ECO:0000256" key="5">
    <source>
        <dbReference type="ARBA" id="ARBA00022737"/>
    </source>
</evidence>
<dbReference type="InterPro" id="IPR018357">
    <property type="entry name" value="Hexapep_transf_CS"/>
</dbReference>
<dbReference type="PIRSF" id="PIRSF000456">
    <property type="entry name" value="UDP-GlcNAc_acltr"/>
    <property type="match status" value="1"/>
</dbReference>
<dbReference type="Gene3D" id="1.20.1180.10">
    <property type="entry name" value="Udp N-acetylglucosamine O-acyltransferase, C-terminal domain"/>
    <property type="match status" value="1"/>
</dbReference>
<dbReference type="InterPro" id="IPR010137">
    <property type="entry name" value="Lipid_A_LpxA"/>
</dbReference>
<dbReference type="GO" id="GO:0016020">
    <property type="term" value="C:membrane"/>
    <property type="evidence" value="ECO:0007669"/>
    <property type="project" value="GOC"/>
</dbReference>
<keyword evidence="7" id="KW-0012">Acyltransferase</keyword>
<dbReference type="EMBL" id="JADPIE010000007">
    <property type="protein sequence ID" value="MBF8437770.1"/>
    <property type="molecule type" value="Genomic_DNA"/>
</dbReference>
<evidence type="ECO:0000256" key="1">
    <source>
        <dbReference type="ARBA" id="ARBA00022490"/>
    </source>
</evidence>
<dbReference type="InterPro" id="IPR037157">
    <property type="entry name" value="Acetyltransf_C_sf"/>
</dbReference>
<keyword evidence="4" id="KW-0808">Transferase</keyword>
<evidence type="ECO:0000256" key="2">
    <source>
        <dbReference type="ARBA" id="ARBA00022516"/>
    </source>
</evidence>
<evidence type="ECO:0000256" key="4">
    <source>
        <dbReference type="ARBA" id="ARBA00022679"/>
    </source>
</evidence>
<dbReference type="Proteomes" id="UP000621436">
    <property type="component" value="Unassembled WGS sequence"/>
</dbReference>
<dbReference type="Pfam" id="PF00132">
    <property type="entry name" value="Hexapep"/>
    <property type="match status" value="1"/>
</dbReference>
<dbReference type="GO" id="GO:0008780">
    <property type="term" value="F:acyl-[acyl-carrier-protein]-UDP-N-acetylglucosamine O-acyltransferase activity"/>
    <property type="evidence" value="ECO:0007669"/>
    <property type="project" value="InterPro"/>
</dbReference>
<evidence type="ECO:0000313" key="9">
    <source>
        <dbReference type="EMBL" id="MBF8437770.1"/>
    </source>
</evidence>
<evidence type="ECO:0000256" key="3">
    <source>
        <dbReference type="ARBA" id="ARBA00022556"/>
    </source>
</evidence>
<dbReference type="Pfam" id="PF13720">
    <property type="entry name" value="Acetyltransf_11"/>
    <property type="match status" value="1"/>
</dbReference>
<comment type="caution">
    <text evidence="9">The sequence shown here is derived from an EMBL/GenBank/DDBJ whole genome shotgun (WGS) entry which is preliminary data.</text>
</comment>
<organism evidence="9 10">
    <name type="scientific">Halonatronomonas betaini</name>
    <dbReference type="NCBI Taxonomy" id="2778430"/>
    <lineage>
        <taxon>Bacteria</taxon>
        <taxon>Bacillati</taxon>
        <taxon>Bacillota</taxon>
        <taxon>Clostridia</taxon>
        <taxon>Halanaerobiales</taxon>
        <taxon>Halarsenatibacteraceae</taxon>
        <taxon>Halonatronomonas</taxon>
    </lineage>
</organism>
<sequence length="268" mass="29361">MERINVKIDETAEVSPEAVIGAGSEIGQYCQIGPGVELGENTVVGNRVEITGKTRLGDNNQIFTGAILGQAASYSERRKQLEGTDQDDNFDLIIGDNNIIREYAIIYGGQRVGVEKKPTEIGDSNFLMAYIQIKSGARLGSRITVANSSVLDEGCLIDDQAFLAGLAYIPEETRIGRLAMVGACARIVDPLPPFLLADGNPAGVESMNVVGIRRTDISREAFSEIKKVYRKLSRENGDTPIKEMELETEEGRELQKFILEEVELHGRK</sequence>
<dbReference type="InterPro" id="IPR001451">
    <property type="entry name" value="Hexapep"/>
</dbReference>
<dbReference type="Gene3D" id="2.160.10.10">
    <property type="entry name" value="Hexapeptide repeat proteins"/>
    <property type="match status" value="1"/>
</dbReference>
<protein>
    <recommendedName>
        <fullName evidence="8">UDP N-acetylglucosamine O-acyltransferase C-terminal domain-containing protein</fullName>
    </recommendedName>
</protein>
<name>A0A931F7B3_9FIRM</name>
<dbReference type="AlphaFoldDB" id="A0A931F7B3"/>
<evidence type="ECO:0000256" key="7">
    <source>
        <dbReference type="ARBA" id="ARBA00023315"/>
    </source>
</evidence>
<dbReference type="RefSeq" id="WP_270454781.1">
    <property type="nucleotide sequence ID" value="NZ_JADPIE010000007.1"/>
</dbReference>
<dbReference type="SUPFAM" id="SSF51161">
    <property type="entry name" value="Trimeric LpxA-like enzymes"/>
    <property type="match status" value="1"/>
</dbReference>
<evidence type="ECO:0000256" key="6">
    <source>
        <dbReference type="ARBA" id="ARBA00023098"/>
    </source>
</evidence>